<dbReference type="Proteomes" id="UP000237811">
    <property type="component" value="Unassembled WGS sequence"/>
</dbReference>
<evidence type="ECO:0008006" key="4">
    <source>
        <dbReference type="Google" id="ProtNLM"/>
    </source>
</evidence>
<protein>
    <recommendedName>
        <fullName evidence="4">Transmembrane protein</fullName>
    </recommendedName>
</protein>
<name>A0AB37AUG0_9BURK</name>
<dbReference type="EMBL" id="PVFR01000050">
    <property type="protein sequence ID" value="PRE47071.1"/>
    <property type="molecule type" value="Genomic_DNA"/>
</dbReference>
<feature type="transmembrane region" description="Helical" evidence="1">
    <location>
        <begin position="91"/>
        <end position="110"/>
    </location>
</feature>
<evidence type="ECO:0000256" key="1">
    <source>
        <dbReference type="SAM" id="Phobius"/>
    </source>
</evidence>
<reference evidence="2 3" key="1">
    <citation type="submission" date="2018-03" db="EMBL/GenBank/DDBJ databases">
        <authorList>
            <person name="Nguyen K."/>
            <person name="Fouts D."/>
            <person name="Sutton G."/>
        </authorList>
    </citation>
    <scope>NUCLEOTIDE SEQUENCE [LARGE SCALE GENOMIC DNA]</scope>
    <source>
        <strain evidence="2 3">AU14328</strain>
    </source>
</reference>
<keyword evidence="1" id="KW-0472">Membrane</keyword>
<comment type="caution">
    <text evidence="2">The sequence shown here is derived from an EMBL/GenBank/DDBJ whole genome shotgun (WGS) entry which is preliminary data.</text>
</comment>
<dbReference type="AlphaFoldDB" id="A0AB37AUG0"/>
<sequence length="152" mass="16340">MHSSVADGSAVQKSEEIAMIENKRMLPLSQTVFGVLAGLLSAGGVALALSALSVGTQQIVDGLPLIAILLAAILMAITAVRCWWVHSYFPIVLCMLFVAGVGFALLLQGYSDAEVNFLTARMFLILPWLFVGLCLVSFIMSFMIESQSVQDQ</sequence>
<feature type="transmembrane region" description="Helical" evidence="1">
    <location>
        <begin position="65"/>
        <end position="84"/>
    </location>
</feature>
<evidence type="ECO:0000313" key="2">
    <source>
        <dbReference type="EMBL" id="PRE47071.1"/>
    </source>
</evidence>
<evidence type="ECO:0000313" key="3">
    <source>
        <dbReference type="Proteomes" id="UP000237811"/>
    </source>
</evidence>
<organism evidence="2 3">
    <name type="scientific">Burkholderia multivorans</name>
    <dbReference type="NCBI Taxonomy" id="87883"/>
    <lineage>
        <taxon>Bacteria</taxon>
        <taxon>Pseudomonadati</taxon>
        <taxon>Pseudomonadota</taxon>
        <taxon>Betaproteobacteria</taxon>
        <taxon>Burkholderiales</taxon>
        <taxon>Burkholderiaceae</taxon>
        <taxon>Burkholderia</taxon>
        <taxon>Burkholderia cepacia complex</taxon>
    </lineage>
</organism>
<proteinExistence type="predicted"/>
<gene>
    <name evidence="2" type="ORF">C6P99_16050</name>
</gene>
<feature type="transmembrane region" description="Helical" evidence="1">
    <location>
        <begin position="32"/>
        <end position="53"/>
    </location>
</feature>
<keyword evidence="1" id="KW-0812">Transmembrane</keyword>
<accession>A0AB37AUG0</accession>
<feature type="transmembrane region" description="Helical" evidence="1">
    <location>
        <begin position="122"/>
        <end position="144"/>
    </location>
</feature>
<keyword evidence="1" id="KW-1133">Transmembrane helix</keyword>